<evidence type="ECO:0000313" key="3">
    <source>
        <dbReference type="Proteomes" id="UP001060919"/>
    </source>
</evidence>
<sequence>MANVEKSRLIEAYYRGTLNGADKGYLKQLMSEDPSFRQEVKDYKHIFNGLEALHVEHFQANLAQMEKKYQDNVVAMSPKTTIRPFQKLYYAAAAVALLICCSITYHLMTPSVFDQHFAASESIAVHIESIRAGGQTMSTEEQIKKSAFTAYQQKEYSQSISLLKDYLNTYPETASKDYQSILVLGVAQLAEGKVEQATRTLELVIKGRDSSYKQEAEWMWVLAQIKLDNKEAAKKVLQDIIDQKGHIHKEKALEVQHQL</sequence>
<dbReference type="SUPFAM" id="SSF48452">
    <property type="entry name" value="TPR-like"/>
    <property type="match status" value="1"/>
</dbReference>
<keyword evidence="3" id="KW-1185">Reference proteome</keyword>
<keyword evidence="1" id="KW-0812">Transmembrane</keyword>
<accession>A0A916DUX7</accession>
<dbReference type="KEGG" id="aup:AsAng_0053240"/>
<evidence type="ECO:0000256" key="1">
    <source>
        <dbReference type="SAM" id="Phobius"/>
    </source>
</evidence>
<feature type="transmembrane region" description="Helical" evidence="1">
    <location>
        <begin position="88"/>
        <end position="108"/>
    </location>
</feature>
<dbReference type="EMBL" id="AP026867">
    <property type="protein sequence ID" value="BDS14544.1"/>
    <property type="molecule type" value="Genomic_DNA"/>
</dbReference>
<proteinExistence type="predicted"/>
<dbReference type="Gene3D" id="1.25.40.10">
    <property type="entry name" value="Tetratricopeptide repeat domain"/>
    <property type="match status" value="1"/>
</dbReference>
<dbReference type="AlphaFoldDB" id="A0A916DUX7"/>
<protein>
    <recommendedName>
        <fullName evidence="4">Tetratricopeptide repeat-containing protein</fullName>
    </recommendedName>
</protein>
<name>A0A916DUX7_9BACT</name>
<dbReference type="RefSeq" id="WP_264789759.1">
    <property type="nucleotide sequence ID" value="NZ_AP026867.1"/>
</dbReference>
<keyword evidence="1" id="KW-0472">Membrane</keyword>
<keyword evidence="1" id="KW-1133">Transmembrane helix</keyword>
<organism evidence="2 3">
    <name type="scientific">Aureispira anguillae</name>
    <dbReference type="NCBI Taxonomy" id="2864201"/>
    <lineage>
        <taxon>Bacteria</taxon>
        <taxon>Pseudomonadati</taxon>
        <taxon>Bacteroidota</taxon>
        <taxon>Saprospiria</taxon>
        <taxon>Saprospirales</taxon>
        <taxon>Saprospiraceae</taxon>
        <taxon>Aureispira</taxon>
    </lineage>
</organism>
<evidence type="ECO:0000313" key="2">
    <source>
        <dbReference type="EMBL" id="BDS14544.1"/>
    </source>
</evidence>
<gene>
    <name evidence="2" type="ORF">AsAng_0053240</name>
</gene>
<dbReference type="Proteomes" id="UP001060919">
    <property type="component" value="Chromosome"/>
</dbReference>
<reference evidence="2" key="1">
    <citation type="submission" date="2022-09" db="EMBL/GenBank/DDBJ databases">
        <title>Aureispira anguillicida sp. nov., isolated from Leptocephalus of Japanese eel Anguilla japonica.</title>
        <authorList>
            <person name="Yuasa K."/>
            <person name="Mekata T."/>
            <person name="Ikunari K."/>
        </authorList>
    </citation>
    <scope>NUCLEOTIDE SEQUENCE</scope>
    <source>
        <strain evidence="2">EL160426</strain>
    </source>
</reference>
<dbReference type="InterPro" id="IPR011990">
    <property type="entry name" value="TPR-like_helical_dom_sf"/>
</dbReference>
<evidence type="ECO:0008006" key="4">
    <source>
        <dbReference type="Google" id="ProtNLM"/>
    </source>
</evidence>